<dbReference type="NCBIfam" id="TIGR00125">
    <property type="entry name" value="cyt_tran_rel"/>
    <property type="match status" value="1"/>
</dbReference>
<proteinExistence type="predicted"/>
<dbReference type="InterPro" id="IPR014729">
    <property type="entry name" value="Rossmann-like_a/b/a_fold"/>
</dbReference>
<dbReference type="SUPFAM" id="SSF52374">
    <property type="entry name" value="Nucleotidylyl transferase"/>
    <property type="match status" value="1"/>
</dbReference>
<evidence type="ECO:0000313" key="4">
    <source>
        <dbReference type="EMBL" id="PKQ63390.1"/>
    </source>
</evidence>
<name>A0A2N3HZ95_9BACT</name>
<evidence type="ECO:0000256" key="2">
    <source>
        <dbReference type="ARBA" id="ARBA00022695"/>
    </source>
</evidence>
<keyword evidence="1 4" id="KW-0808">Transferase</keyword>
<keyword evidence="5" id="KW-1185">Reference proteome</keyword>
<dbReference type="GO" id="GO:0016779">
    <property type="term" value="F:nucleotidyltransferase activity"/>
    <property type="evidence" value="ECO:0007669"/>
    <property type="project" value="UniProtKB-KW"/>
</dbReference>
<dbReference type="EMBL" id="MVDD01000005">
    <property type="protein sequence ID" value="PKQ63390.1"/>
    <property type="molecule type" value="Genomic_DNA"/>
</dbReference>
<feature type="domain" description="Cytidyltransferase-like" evidence="3">
    <location>
        <begin position="5"/>
        <end position="125"/>
    </location>
</feature>
<accession>A0A2N3HZ95</accession>
<dbReference type="InterPro" id="IPR050385">
    <property type="entry name" value="Archaeal_FAD_synthase"/>
</dbReference>
<dbReference type="AlphaFoldDB" id="A0A2N3HZ95"/>
<organism evidence="4 5">
    <name type="scientific">Labilibaculum filiforme</name>
    <dbReference type="NCBI Taxonomy" id="1940526"/>
    <lineage>
        <taxon>Bacteria</taxon>
        <taxon>Pseudomonadati</taxon>
        <taxon>Bacteroidota</taxon>
        <taxon>Bacteroidia</taxon>
        <taxon>Marinilabiliales</taxon>
        <taxon>Marinifilaceae</taxon>
        <taxon>Labilibaculum</taxon>
    </lineage>
</organism>
<sequence>MKRVITFGTFDLFHIGHLRILERAKAEGDYLIVGISTDALNYSKKQKNPIYSEKDRKRIIEALKVVDEVFYEESLELKGNYIQQFNADVLVMGNDWEGRFDEFKSLCEVKYLERTPSISTTEIIEIIKE</sequence>
<keyword evidence="2 4" id="KW-0548">Nucleotidyltransferase</keyword>
<dbReference type="OrthoDB" id="9795543at2"/>
<dbReference type="Gene3D" id="3.40.50.620">
    <property type="entry name" value="HUPs"/>
    <property type="match status" value="1"/>
</dbReference>
<comment type="caution">
    <text evidence="4">The sequence shown here is derived from an EMBL/GenBank/DDBJ whole genome shotgun (WGS) entry which is preliminary data.</text>
</comment>
<evidence type="ECO:0000313" key="5">
    <source>
        <dbReference type="Proteomes" id="UP000233535"/>
    </source>
</evidence>
<protein>
    <submittedName>
        <fullName evidence="4">Glycerol-3-phosphate cytidylyltransferase</fullName>
    </submittedName>
</protein>
<dbReference type="Pfam" id="PF01467">
    <property type="entry name" value="CTP_transf_like"/>
    <property type="match status" value="1"/>
</dbReference>
<reference evidence="4 5" key="1">
    <citation type="journal article" date="2017" name="Front. Microbiol.">
        <title>Labilibaculum manganireducens gen. nov., sp. nov. and Labilibaculum filiforme sp. nov., Novel Bacteroidetes Isolated from Subsurface Sediments of the Baltic Sea.</title>
        <authorList>
            <person name="Vandieken V."/>
            <person name="Marshall I.P."/>
            <person name="Niemann H."/>
            <person name="Engelen B."/>
            <person name="Cypionka H."/>
        </authorList>
    </citation>
    <scope>NUCLEOTIDE SEQUENCE [LARGE SCALE GENOMIC DNA]</scope>
    <source>
        <strain evidence="4 5">59.16B</strain>
    </source>
</reference>
<dbReference type="Proteomes" id="UP000233535">
    <property type="component" value="Unassembled WGS sequence"/>
</dbReference>
<gene>
    <name evidence="4" type="ORF">BZG02_08365</name>
</gene>
<dbReference type="PANTHER" id="PTHR43793">
    <property type="entry name" value="FAD SYNTHASE"/>
    <property type="match status" value="1"/>
</dbReference>
<dbReference type="PANTHER" id="PTHR43793:SF1">
    <property type="entry name" value="FAD SYNTHASE"/>
    <property type="match status" value="1"/>
</dbReference>
<dbReference type="InterPro" id="IPR004821">
    <property type="entry name" value="Cyt_trans-like"/>
</dbReference>
<evidence type="ECO:0000256" key="1">
    <source>
        <dbReference type="ARBA" id="ARBA00022679"/>
    </source>
</evidence>
<dbReference type="RefSeq" id="WP_101260979.1">
    <property type="nucleotide sequence ID" value="NZ_MVDD01000005.1"/>
</dbReference>
<evidence type="ECO:0000259" key="3">
    <source>
        <dbReference type="Pfam" id="PF01467"/>
    </source>
</evidence>